<dbReference type="RefSeq" id="WP_111527530.1">
    <property type="nucleotide sequence ID" value="NZ_JBHRSG010000005.1"/>
</dbReference>
<feature type="transmembrane region" description="Helical" evidence="1">
    <location>
        <begin position="28"/>
        <end position="55"/>
    </location>
</feature>
<dbReference type="GO" id="GO:0080120">
    <property type="term" value="P:CAAX-box protein maturation"/>
    <property type="evidence" value="ECO:0007669"/>
    <property type="project" value="UniProtKB-ARBA"/>
</dbReference>
<dbReference type="Proteomes" id="UP000249254">
    <property type="component" value="Unassembled WGS sequence"/>
</dbReference>
<proteinExistence type="predicted"/>
<feature type="domain" description="CAAX prenyl protease 2/Lysostaphin resistance protein A-like" evidence="2">
    <location>
        <begin position="176"/>
        <end position="264"/>
    </location>
</feature>
<feature type="transmembrane region" description="Helical" evidence="1">
    <location>
        <begin position="205"/>
        <end position="223"/>
    </location>
</feature>
<keyword evidence="1" id="KW-1133">Transmembrane helix</keyword>
<comment type="caution">
    <text evidence="3">The sequence shown here is derived from an EMBL/GenBank/DDBJ whole genome shotgun (WGS) entry which is preliminary data.</text>
</comment>
<feature type="transmembrane region" description="Helical" evidence="1">
    <location>
        <begin position="173"/>
        <end position="193"/>
    </location>
</feature>
<dbReference type="EMBL" id="QFYQ01000001">
    <property type="protein sequence ID" value="RAK53779.1"/>
    <property type="molecule type" value="Genomic_DNA"/>
</dbReference>
<dbReference type="GO" id="GO:0004175">
    <property type="term" value="F:endopeptidase activity"/>
    <property type="evidence" value="ECO:0007669"/>
    <property type="project" value="UniProtKB-ARBA"/>
</dbReference>
<accession>A0A328AGK8</accession>
<feature type="transmembrane region" description="Helical" evidence="1">
    <location>
        <begin position="284"/>
        <end position="306"/>
    </location>
</feature>
<dbReference type="AlphaFoldDB" id="A0A328AGK8"/>
<dbReference type="Pfam" id="PF02517">
    <property type="entry name" value="Rce1-like"/>
    <property type="match status" value="1"/>
</dbReference>
<feature type="transmembrane region" description="Helical" evidence="1">
    <location>
        <begin position="91"/>
        <end position="112"/>
    </location>
</feature>
<evidence type="ECO:0000313" key="3">
    <source>
        <dbReference type="EMBL" id="RAK53779.1"/>
    </source>
</evidence>
<reference evidence="4" key="1">
    <citation type="submission" date="2018-05" db="EMBL/GenBank/DDBJ databases">
        <authorList>
            <person name="Li X."/>
        </authorList>
    </citation>
    <scope>NUCLEOTIDE SEQUENCE [LARGE SCALE GENOMIC DNA]</scope>
    <source>
        <strain evidence="4">LX32</strain>
    </source>
</reference>
<sequence length="311" mass="32167">MTDATRPEAGPAGAFAGMAGPRERRPGALAATLFLGLLAGGIAALLVGLLVSGLWAGALAALKGMGWVDALALLSDSGRKGRTLGSYTFELALLGSSSIAAALAFLAVAAGLARRRILTFVTAARRFRWSHALLGLAVFLPVVALEIWVEGLSDPAPGIAPILTPGAAFGERLAYAAAALSFLWLAAFGEEALFRGWLLQQTSAFTRRIAIVIAVNAAVFALAHGDLAPAPLVARFAMGAGWAWVVLRLGGVEFTSGAHLANNLGIALLARPIVLTVPEHGPTPWLSLGLQTGSVAVLVVGVEAYLRRRVR</sequence>
<keyword evidence="4" id="KW-1185">Reference proteome</keyword>
<organism evidence="3 4">
    <name type="scientific">Phenylobacterium soli</name>
    <dbReference type="NCBI Taxonomy" id="2170551"/>
    <lineage>
        <taxon>Bacteria</taxon>
        <taxon>Pseudomonadati</taxon>
        <taxon>Pseudomonadota</taxon>
        <taxon>Alphaproteobacteria</taxon>
        <taxon>Caulobacterales</taxon>
        <taxon>Caulobacteraceae</taxon>
        <taxon>Phenylobacterium</taxon>
    </lineage>
</organism>
<keyword evidence="1" id="KW-0812">Transmembrane</keyword>
<keyword evidence="1" id="KW-0472">Membrane</keyword>
<gene>
    <name evidence="3" type="ORF">DJ017_04175</name>
</gene>
<feature type="transmembrane region" description="Helical" evidence="1">
    <location>
        <begin position="133"/>
        <end position="153"/>
    </location>
</feature>
<dbReference type="OrthoDB" id="7183891at2"/>
<name>A0A328AGK8_9CAUL</name>
<evidence type="ECO:0000313" key="4">
    <source>
        <dbReference type="Proteomes" id="UP000249254"/>
    </source>
</evidence>
<protein>
    <recommendedName>
        <fullName evidence="2">CAAX prenyl protease 2/Lysostaphin resistance protein A-like domain-containing protein</fullName>
    </recommendedName>
</protein>
<evidence type="ECO:0000256" key="1">
    <source>
        <dbReference type="SAM" id="Phobius"/>
    </source>
</evidence>
<dbReference type="InterPro" id="IPR003675">
    <property type="entry name" value="Rce1/LyrA-like_dom"/>
</dbReference>
<evidence type="ECO:0000259" key="2">
    <source>
        <dbReference type="Pfam" id="PF02517"/>
    </source>
</evidence>